<dbReference type="SUPFAM" id="SSF49785">
    <property type="entry name" value="Galactose-binding domain-like"/>
    <property type="match status" value="1"/>
</dbReference>
<dbReference type="Gene3D" id="2.60.40.1120">
    <property type="entry name" value="Carboxypeptidase-like, regulatory domain"/>
    <property type="match status" value="1"/>
</dbReference>
<dbReference type="Gene3D" id="2.70.98.10">
    <property type="match status" value="1"/>
</dbReference>
<dbReference type="Proteomes" id="UP001219630">
    <property type="component" value="Chromosome"/>
</dbReference>
<feature type="chain" id="PRO_5046526809" description="rhamnogalacturonan endolyase" evidence="8">
    <location>
        <begin position="26"/>
        <end position="523"/>
    </location>
</feature>
<reference evidence="11 12" key="1">
    <citation type="submission" date="2022-12" db="EMBL/GenBank/DDBJ databases">
        <title>Complete genome sequencing of Dickeya lacustris type strain LMG30899.</title>
        <authorList>
            <person name="Dobhal S."/>
            <person name="Arizala D."/>
            <person name="Arif M."/>
        </authorList>
    </citation>
    <scope>NUCLEOTIDE SEQUENCE [LARGE SCALE GENOMIC DNA]</scope>
    <source>
        <strain evidence="11 12">LMG30899</strain>
    </source>
</reference>
<organism evidence="11 12">
    <name type="scientific">Dickeya lacustris</name>
    <dbReference type="NCBI Taxonomy" id="2259638"/>
    <lineage>
        <taxon>Bacteria</taxon>
        <taxon>Pseudomonadati</taxon>
        <taxon>Pseudomonadota</taxon>
        <taxon>Gammaproteobacteria</taxon>
        <taxon>Enterobacterales</taxon>
        <taxon>Pectobacteriaceae</taxon>
        <taxon>Dickeya</taxon>
    </lineage>
</organism>
<dbReference type="GO" id="GO:0016829">
    <property type="term" value="F:lyase activity"/>
    <property type="evidence" value="ECO:0007669"/>
    <property type="project" value="UniProtKB-KW"/>
</dbReference>
<dbReference type="InterPro" id="IPR051850">
    <property type="entry name" value="Polysacch_Lyase_4"/>
</dbReference>
<dbReference type="EMBL" id="CP114280">
    <property type="protein sequence ID" value="WFN57038.1"/>
    <property type="molecule type" value="Genomic_DNA"/>
</dbReference>
<protein>
    <recommendedName>
        <fullName evidence="4">rhamnogalacturonan endolyase</fullName>
        <ecNumber evidence="4">4.2.2.23</ecNumber>
    </recommendedName>
</protein>
<name>A0ABY8GAN1_9GAMM</name>
<evidence type="ECO:0000259" key="9">
    <source>
        <dbReference type="Pfam" id="PF14683"/>
    </source>
</evidence>
<evidence type="ECO:0000256" key="1">
    <source>
        <dbReference type="ARBA" id="ARBA00001324"/>
    </source>
</evidence>
<comment type="subcellular location">
    <subcellularLocation>
        <location evidence="2">Secreted</location>
    </subcellularLocation>
</comment>
<dbReference type="InterPro" id="IPR008979">
    <property type="entry name" value="Galactose-bd-like_sf"/>
</dbReference>
<dbReference type="SUPFAM" id="SSF49452">
    <property type="entry name" value="Starch-binding domain-like"/>
    <property type="match status" value="1"/>
</dbReference>
<feature type="domain" description="Rhamnogalacturonan lyase" evidence="10">
    <location>
        <begin position="344"/>
        <end position="402"/>
    </location>
</feature>
<evidence type="ECO:0000259" key="10">
    <source>
        <dbReference type="Pfam" id="PF14686"/>
    </source>
</evidence>
<dbReference type="InterPro" id="IPR011013">
    <property type="entry name" value="Gal_mutarotase_sf_dom"/>
</dbReference>
<evidence type="ECO:0000256" key="6">
    <source>
        <dbReference type="ARBA" id="ARBA00022729"/>
    </source>
</evidence>
<keyword evidence="5" id="KW-0964">Secreted</keyword>
<proteinExistence type="inferred from homology"/>
<evidence type="ECO:0000256" key="7">
    <source>
        <dbReference type="ARBA" id="ARBA00023239"/>
    </source>
</evidence>
<evidence type="ECO:0000256" key="2">
    <source>
        <dbReference type="ARBA" id="ARBA00004613"/>
    </source>
</evidence>
<evidence type="ECO:0000313" key="12">
    <source>
        <dbReference type="Proteomes" id="UP001219630"/>
    </source>
</evidence>
<evidence type="ECO:0000256" key="4">
    <source>
        <dbReference type="ARBA" id="ARBA00012437"/>
    </source>
</evidence>
<sequence>MKRSLKTWHAPLLAVALAIPLAASSAVTLTLDGMNSTLDNGLLKVRLGADGSAQEIWKGGNNLIQHLSGAARDPDKNRSFYLDYYSGGVNEFVPERISIMSQTPDQVHLAYIDDQNGKLRLEYHFIMRSNVSGIYSYVVAANTGSTPVTVSELRNVYRFDASRLNQLFNGVRRGTPLLYRELEAQPKVQDETWQLPDGNIYSKYDFAGYQRATRYWGVLGNGYGAWLVPASDEYYSGDALKQELLVHQDAIILNYLTGSHFGTPDMVAQPGFEKLYGPWLLYINQGGDREVLADASRRAEHERARWPYTWMDDARYPQQRATVSGQVRTQAPHALVALNSSGEDADIQTHGYLYHARTNRDGQFTLHDVPPGEYQLSVYADGGSEIGLLAQQTVHIDAGRVTLAPIATRPAEALVWAIGQADRKAGEFRFGDKLRQYHWQTDVPANLSYEIGKSRERHDWYYAQTQPGSWRILFTTHQPQKAYTLHIGLAGASNSGMSTPVTTPQLAVKLNDQWLTTLKYEQR</sequence>
<evidence type="ECO:0000313" key="11">
    <source>
        <dbReference type="EMBL" id="WFN57038.1"/>
    </source>
</evidence>
<dbReference type="InterPro" id="IPR029413">
    <property type="entry name" value="RG-lyase_II"/>
</dbReference>
<gene>
    <name evidence="11" type="ORF">O1Q98_07420</name>
</gene>
<dbReference type="InterPro" id="IPR014718">
    <property type="entry name" value="GH-type_carb-bd"/>
</dbReference>
<keyword evidence="6 8" id="KW-0732">Signal</keyword>
<evidence type="ECO:0000256" key="3">
    <source>
        <dbReference type="ARBA" id="ARBA00010418"/>
    </source>
</evidence>
<dbReference type="EC" id="4.2.2.23" evidence="4"/>
<dbReference type="RefSeq" id="WP_278143340.1">
    <property type="nucleotide sequence ID" value="NZ_CP114280.1"/>
</dbReference>
<dbReference type="Gene3D" id="2.60.120.260">
    <property type="entry name" value="Galactose-binding domain-like"/>
    <property type="match status" value="1"/>
</dbReference>
<dbReference type="PANTHER" id="PTHR32018:SF1">
    <property type="entry name" value="RHAMNOGALACTURONAN ENDOLYASE"/>
    <property type="match status" value="1"/>
</dbReference>
<dbReference type="CDD" id="cd10316">
    <property type="entry name" value="RGL4_M"/>
    <property type="match status" value="1"/>
</dbReference>
<comment type="catalytic activity">
    <reaction evidence="1">
        <text>Endotype eliminative cleavage of L-alpha-rhamnopyranosyl-(1-&gt;4)-alpha-D-galactopyranosyluronic acid bonds of rhamnogalacturonan I domains in ramified hairy regions of pectin leaving L-rhamnopyranose at the reducing end and 4-deoxy-4,5-unsaturated D-galactopyranosyluronic acid at the non-reducing end.</text>
        <dbReference type="EC" id="4.2.2.23"/>
    </reaction>
</comment>
<feature type="domain" description="Rhamnogalacturonan lyase" evidence="9">
    <location>
        <begin position="415"/>
        <end position="518"/>
    </location>
</feature>
<dbReference type="PANTHER" id="PTHR32018">
    <property type="entry name" value="RHAMNOGALACTURONATE LYASE FAMILY PROTEIN"/>
    <property type="match status" value="1"/>
</dbReference>
<dbReference type="SUPFAM" id="SSF74650">
    <property type="entry name" value="Galactose mutarotase-like"/>
    <property type="match status" value="1"/>
</dbReference>
<keyword evidence="7 11" id="KW-0456">Lyase</keyword>
<dbReference type="CDD" id="cd10320">
    <property type="entry name" value="RGL4_N"/>
    <property type="match status" value="1"/>
</dbReference>
<accession>A0ABY8GAN1</accession>
<dbReference type="InterPro" id="IPR029411">
    <property type="entry name" value="RG-lyase_III"/>
</dbReference>
<keyword evidence="12" id="KW-1185">Reference proteome</keyword>
<dbReference type="Pfam" id="PF14683">
    <property type="entry name" value="CBM-like"/>
    <property type="match status" value="1"/>
</dbReference>
<dbReference type="Pfam" id="PF14686">
    <property type="entry name" value="fn3_3"/>
    <property type="match status" value="1"/>
</dbReference>
<comment type="similarity">
    <text evidence="3">Belongs to the polysaccharide lyase 4 family.</text>
</comment>
<evidence type="ECO:0000256" key="5">
    <source>
        <dbReference type="ARBA" id="ARBA00022525"/>
    </source>
</evidence>
<feature type="signal peptide" evidence="8">
    <location>
        <begin position="1"/>
        <end position="25"/>
    </location>
</feature>
<evidence type="ECO:0000256" key="8">
    <source>
        <dbReference type="SAM" id="SignalP"/>
    </source>
</evidence>
<dbReference type="InterPro" id="IPR013784">
    <property type="entry name" value="Carb-bd-like_fold"/>
</dbReference>